<feature type="domain" description="NlpC/P60" evidence="6">
    <location>
        <begin position="37"/>
        <end position="157"/>
    </location>
</feature>
<organism evidence="7">
    <name type="scientific">Paenibacillus sp. BIHB 4019</name>
    <dbReference type="NCBI Taxonomy" id="1870819"/>
    <lineage>
        <taxon>Bacteria</taxon>
        <taxon>Bacillati</taxon>
        <taxon>Bacillota</taxon>
        <taxon>Bacilli</taxon>
        <taxon>Bacillales</taxon>
        <taxon>Paenibacillaceae</taxon>
        <taxon>Paenibacillus</taxon>
    </lineage>
</organism>
<dbReference type="Gene3D" id="3.90.1720.10">
    <property type="entry name" value="endopeptidase domain like (from Nostoc punctiforme)"/>
    <property type="match status" value="1"/>
</dbReference>
<dbReference type="Pfam" id="PF00877">
    <property type="entry name" value="NLPC_P60"/>
    <property type="match status" value="1"/>
</dbReference>
<dbReference type="PROSITE" id="PS51935">
    <property type="entry name" value="NLPC_P60"/>
    <property type="match status" value="1"/>
</dbReference>
<evidence type="ECO:0000256" key="5">
    <source>
        <dbReference type="SAM" id="SignalP"/>
    </source>
</evidence>
<gene>
    <name evidence="7" type="ORF">BBD42_00520</name>
</gene>
<reference evidence="7" key="1">
    <citation type="submission" date="2016-08" db="EMBL/GenBank/DDBJ databases">
        <title>Complete Genome Seqeunce of Paenibacillus sp. BIHB 4019 from tea rhizoplane.</title>
        <authorList>
            <person name="Thakur R."/>
            <person name="Swarnkar M.K."/>
            <person name="Gulati A."/>
        </authorList>
    </citation>
    <scope>NUCLEOTIDE SEQUENCE [LARGE SCALE GENOMIC DNA]</scope>
    <source>
        <strain evidence="7">BIHB4019</strain>
    </source>
</reference>
<evidence type="ECO:0000256" key="2">
    <source>
        <dbReference type="ARBA" id="ARBA00022670"/>
    </source>
</evidence>
<accession>A0A1B2DBP4</accession>
<evidence type="ECO:0000256" key="4">
    <source>
        <dbReference type="ARBA" id="ARBA00022807"/>
    </source>
</evidence>
<dbReference type="EMBL" id="CP016808">
    <property type="protein sequence ID" value="ANY65128.1"/>
    <property type="molecule type" value="Genomic_DNA"/>
</dbReference>
<evidence type="ECO:0000256" key="1">
    <source>
        <dbReference type="ARBA" id="ARBA00007074"/>
    </source>
</evidence>
<dbReference type="InterPro" id="IPR000064">
    <property type="entry name" value="NLP_P60_dom"/>
</dbReference>
<feature type="signal peptide" evidence="5">
    <location>
        <begin position="1"/>
        <end position="23"/>
    </location>
</feature>
<protein>
    <submittedName>
        <fullName evidence="7">Hydrolase</fullName>
    </submittedName>
</protein>
<dbReference type="SUPFAM" id="SSF54001">
    <property type="entry name" value="Cysteine proteinases"/>
    <property type="match status" value="1"/>
</dbReference>
<dbReference type="InterPro" id="IPR038765">
    <property type="entry name" value="Papain-like_cys_pep_sf"/>
</dbReference>
<sequence length="157" mass="16818">MKKLRFGKMAASLALAASLTLSAVPFTQAPAAYAASASTQSKIVSVAKGFMGTPYKFSAPTSSTRVFDCSSFTKYVFAKVGVSLPRSSKDQSKVGSFVSRSNLKVGDLVFFYSPIHHVGIYIGNNQIIHTYGAPGVTVTSLSSSWWSKNYATARRVL</sequence>
<evidence type="ECO:0000313" key="7">
    <source>
        <dbReference type="EMBL" id="ANY65128.1"/>
    </source>
</evidence>
<keyword evidence="3 7" id="KW-0378">Hydrolase</keyword>
<name>A0A1B2DBP4_9BACL</name>
<dbReference type="InterPro" id="IPR051202">
    <property type="entry name" value="Peptidase_C40"/>
</dbReference>
<proteinExistence type="inferred from homology"/>
<feature type="chain" id="PRO_5039692114" evidence="5">
    <location>
        <begin position="24"/>
        <end position="157"/>
    </location>
</feature>
<dbReference type="RefSeq" id="WP_099516553.1">
    <property type="nucleotide sequence ID" value="NZ_CP016808.1"/>
</dbReference>
<keyword evidence="5" id="KW-0732">Signal</keyword>
<dbReference type="GO" id="GO:0006508">
    <property type="term" value="P:proteolysis"/>
    <property type="evidence" value="ECO:0007669"/>
    <property type="project" value="UniProtKB-KW"/>
</dbReference>
<comment type="similarity">
    <text evidence="1">Belongs to the peptidase C40 family.</text>
</comment>
<keyword evidence="2" id="KW-0645">Protease</keyword>
<keyword evidence="4" id="KW-0788">Thiol protease</keyword>
<dbReference type="PANTHER" id="PTHR47053:SF1">
    <property type="entry name" value="MUREIN DD-ENDOPEPTIDASE MEPH-RELATED"/>
    <property type="match status" value="1"/>
</dbReference>
<evidence type="ECO:0000256" key="3">
    <source>
        <dbReference type="ARBA" id="ARBA00022801"/>
    </source>
</evidence>
<dbReference type="GO" id="GO:0008234">
    <property type="term" value="F:cysteine-type peptidase activity"/>
    <property type="evidence" value="ECO:0007669"/>
    <property type="project" value="UniProtKB-KW"/>
</dbReference>
<dbReference type="PANTHER" id="PTHR47053">
    <property type="entry name" value="MUREIN DD-ENDOPEPTIDASE MEPH-RELATED"/>
    <property type="match status" value="1"/>
</dbReference>
<evidence type="ECO:0000259" key="6">
    <source>
        <dbReference type="PROSITE" id="PS51935"/>
    </source>
</evidence>
<dbReference type="AlphaFoldDB" id="A0A1B2DBP4"/>